<proteinExistence type="predicted"/>
<reference evidence="5" key="1">
    <citation type="submission" date="2017-01" db="EMBL/GenBank/DDBJ databases">
        <authorList>
            <person name="Assis F.L."/>
            <person name="Abrahao J.S."/>
            <person name="Silva L."/>
            <person name="Khalil J.B."/>
            <person name="Rodrigues R."/>
            <person name="Silva L.S."/>
            <person name="Arantes T."/>
            <person name="Boratto P."/>
            <person name="Andrade M."/>
            <person name="Kroon E.G."/>
            <person name="Ribeiro B."/>
            <person name="Bergier I."/>
            <person name="Seligmann H."/>
            <person name="Ghigo E."/>
            <person name="Colson P."/>
            <person name="Levasseur A."/>
            <person name="Raoult D."/>
            <person name="Scola B.L."/>
        </authorList>
    </citation>
    <scope>NUCLEOTIDE SEQUENCE</scope>
    <source>
        <strain evidence="5">Soda lake</strain>
    </source>
</reference>
<keyword evidence="3" id="KW-0812">Transmembrane</keyword>
<dbReference type="Gene3D" id="3.10.100.10">
    <property type="entry name" value="Mannose-Binding Protein A, subunit A"/>
    <property type="match status" value="1"/>
</dbReference>
<organism evidence="5">
    <name type="scientific">Tupanvirus soda lake</name>
    <dbReference type="NCBI Taxonomy" id="2126985"/>
    <lineage>
        <taxon>Viruses</taxon>
        <taxon>Varidnaviria</taxon>
        <taxon>Bamfordvirae</taxon>
        <taxon>Nucleocytoviricota</taxon>
        <taxon>Megaviricetes</taxon>
        <taxon>Imitervirales</taxon>
        <taxon>Mimiviridae</taxon>
        <taxon>Megamimivirinae</taxon>
        <taxon>Tupanvirus</taxon>
        <taxon>Tupanvirus salinum</taxon>
    </lineage>
</organism>
<evidence type="ECO:0000256" key="1">
    <source>
        <dbReference type="ARBA" id="ARBA00023157"/>
    </source>
</evidence>
<evidence type="ECO:0000256" key="2">
    <source>
        <dbReference type="SAM" id="MobiDB-lite"/>
    </source>
</evidence>
<keyword evidence="3" id="KW-0472">Membrane</keyword>
<feature type="compositionally biased region" description="Pro residues" evidence="2">
    <location>
        <begin position="57"/>
        <end position="69"/>
    </location>
</feature>
<evidence type="ECO:0000313" key="5">
    <source>
        <dbReference type="EMBL" id="QKU35592.1"/>
    </source>
</evidence>
<feature type="transmembrane region" description="Helical" evidence="3">
    <location>
        <begin position="17"/>
        <end position="38"/>
    </location>
</feature>
<dbReference type="InterPro" id="IPR016186">
    <property type="entry name" value="C-type_lectin-like/link_sf"/>
</dbReference>
<reference evidence="5" key="2">
    <citation type="journal article" date="2018" name="Nat. Commun.">
        <title>Tailed giant Tupanvirus possesses the most complete translational apparatus of the known virosphere.</title>
        <authorList>
            <person name="Abrahao J."/>
            <person name="Silva L."/>
            <person name="Silva L.S."/>
            <person name="Khalil J.Y.B."/>
            <person name="Rodrigues R."/>
            <person name="Arantes T."/>
            <person name="Assis F."/>
            <person name="Boratto P."/>
            <person name="Andrade M."/>
            <person name="Kroon E.G."/>
            <person name="Ribeiro B."/>
            <person name="Bergier I."/>
            <person name="Seligmann H."/>
            <person name="Ghigo E."/>
            <person name="Colson P."/>
            <person name="Levasseur A."/>
            <person name="Kroemer G."/>
            <person name="Raoult D."/>
            <person name="La Scola B."/>
        </authorList>
    </citation>
    <scope>NUCLEOTIDE SEQUENCE [LARGE SCALE GENOMIC DNA]</scope>
    <source>
        <strain evidence="5">Soda lake</strain>
    </source>
</reference>
<accession>A0A6N1P0V2</accession>
<name>A0A6N1P0V2_9VIRU</name>
<dbReference type="InterPro" id="IPR016187">
    <property type="entry name" value="CTDL_fold"/>
</dbReference>
<evidence type="ECO:0000259" key="4">
    <source>
        <dbReference type="PROSITE" id="PS50963"/>
    </source>
</evidence>
<sequence length="185" mass="19644">MDPDLPNLDNKPNNKKLIIIIIVGVLFLFGLGLLIYFLTRPKNPPTNAPGSSGPVGPAGPMPSMPPMPPMPPSPPTPKVGLWARDPGSGYANGMSYADSMKYCVENNGILATKNQLLTANQKGFEYCAAGWLAGQDAGYVMSNSQPGCGIIGFNQWPPNDPNAKLSTYCYGVIPSTNDVGKSIEM</sequence>
<keyword evidence="1" id="KW-1015">Disulfide bond</keyword>
<dbReference type="InterPro" id="IPR000538">
    <property type="entry name" value="Link_dom"/>
</dbReference>
<dbReference type="KEGG" id="vg:80519024"/>
<dbReference type="EMBL" id="KY523104">
    <property type="protein sequence ID" value="QKU35592.1"/>
    <property type="molecule type" value="Genomic_DNA"/>
</dbReference>
<dbReference type="GO" id="GO:0007155">
    <property type="term" value="P:cell adhesion"/>
    <property type="evidence" value="ECO:0007669"/>
    <property type="project" value="InterPro"/>
</dbReference>
<dbReference type="RefSeq" id="YP_010782260.1">
    <property type="nucleotide sequence ID" value="NC_075039.1"/>
</dbReference>
<feature type="region of interest" description="Disordered" evidence="2">
    <location>
        <begin position="46"/>
        <end position="69"/>
    </location>
</feature>
<evidence type="ECO:0000256" key="3">
    <source>
        <dbReference type="SAM" id="Phobius"/>
    </source>
</evidence>
<keyword evidence="3" id="KW-1133">Transmembrane helix</keyword>
<dbReference type="SMART" id="SM00445">
    <property type="entry name" value="LINK"/>
    <property type="match status" value="1"/>
</dbReference>
<dbReference type="GO" id="GO:0005540">
    <property type="term" value="F:hyaluronic acid binding"/>
    <property type="evidence" value="ECO:0007669"/>
    <property type="project" value="InterPro"/>
</dbReference>
<dbReference type="PROSITE" id="PS50963">
    <property type="entry name" value="LINK_2"/>
    <property type="match status" value="1"/>
</dbReference>
<dbReference type="GeneID" id="80519024"/>
<dbReference type="SUPFAM" id="SSF56436">
    <property type="entry name" value="C-type lectin-like"/>
    <property type="match status" value="1"/>
</dbReference>
<dbReference type="Pfam" id="PF00193">
    <property type="entry name" value="Xlink"/>
    <property type="match status" value="1"/>
</dbReference>
<protein>
    <submittedName>
        <fullName evidence="5">Neurocan core protein</fullName>
    </submittedName>
</protein>
<feature type="domain" description="Link" evidence="4">
    <location>
        <begin position="80"/>
        <end position="171"/>
    </location>
</feature>